<organism evidence="1">
    <name type="scientific">hydrothermal vent metagenome</name>
    <dbReference type="NCBI Taxonomy" id="652676"/>
    <lineage>
        <taxon>unclassified sequences</taxon>
        <taxon>metagenomes</taxon>
        <taxon>ecological metagenomes</taxon>
    </lineage>
</organism>
<accession>A0A3B1E666</accession>
<feature type="non-terminal residue" evidence="1">
    <location>
        <position position="1"/>
    </location>
</feature>
<evidence type="ECO:0000313" key="1">
    <source>
        <dbReference type="EMBL" id="VAX38517.1"/>
    </source>
</evidence>
<reference evidence="1" key="1">
    <citation type="submission" date="2018-06" db="EMBL/GenBank/DDBJ databases">
        <authorList>
            <person name="Zhirakovskaya E."/>
        </authorList>
    </citation>
    <scope>NUCLEOTIDE SEQUENCE</scope>
</reference>
<name>A0A3B1E666_9ZZZZ</name>
<dbReference type="EMBL" id="UOGL01000215">
    <property type="protein sequence ID" value="VAX38517.1"/>
    <property type="molecule type" value="Genomic_DNA"/>
</dbReference>
<gene>
    <name evidence="1" type="ORF">MNBD_PLANCTO02-2192</name>
</gene>
<sequence length="67" mass="7412">RTGTVFGEEILEQGNFGTGWKCSREVAVVVLLGRAPTLPALFSLIPLFALICYHVKNDAVRFCPLFE</sequence>
<dbReference type="AlphaFoldDB" id="A0A3B1E666"/>
<protein>
    <submittedName>
        <fullName evidence="1">Uncharacterized protein</fullName>
    </submittedName>
</protein>
<proteinExistence type="predicted"/>